<sequence>MKFKFLKGTFASLALACCSLANAGLIIGADSVTAPNSNGSALAVNIINQNGLSQNYTSGVTDFDTFLSTATHNNSCGSNCWANVPNVIFPINLDFSLGGLFELESIGIWNYHGALGLNEFELFAADNSSFLGSTSLGTFNVGMESSSAVASGQSFSFASTNASFIRMKLNSNYGSTGQVAIGEVVFEKASSTDIPEPSTLAIFALGMIGLASRRFKKQS</sequence>
<dbReference type="HOGENOM" id="CLU_1259638_0_0_6"/>
<evidence type="ECO:0000313" key="4">
    <source>
        <dbReference type="Proteomes" id="UP000000547"/>
    </source>
</evidence>
<accession>Q48A00</accession>
<dbReference type="Proteomes" id="UP000000547">
    <property type="component" value="Chromosome"/>
</dbReference>
<dbReference type="InterPro" id="IPR013424">
    <property type="entry name" value="Ice-binding_C"/>
</dbReference>
<reference evidence="3" key="1">
    <citation type="journal article" date="2005" name="Proc. Natl. Acad. Sci. U.S.A.">
        <title>The psychrophilic lifestyle as revealed by the genome sequence of Colwellia psychrerythraea 34H through genomic and proteomic analyses.</title>
        <authorList>
            <person name="Methe B.A."/>
            <person name="Nelson K.E."/>
            <person name="Deming J.W."/>
            <person name="Momen B."/>
            <person name="Melamud E."/>
            <person name="Zhang X."/>
            <person name="Moult J."/>
            <person name="Madupu R."/>
            <person name="Nelson W.C."/>
            <person name="Dodson R.J."/>
            <person name="Brinkac L.M."/>
            <person name="Daugherty S.C."/>
            <person name="Durkin A.S."/>
            <person name="DeBoy R.T."/>
            <person name="Kolonay J.F."/>
            <person name="Sullivan S.A."/>
            <person name="Zhou L."/>
            <person name="Davidsen T.M."/>
            <person name="Wu M."/>
            <person name="Huston A.L."/>
            <person name="Lewis M."/>
            <person name="Weaver B."/>
            <person name="Weidman J.F."/>
            <person name="Khouri H."/>
            <person name="Utterback T.R."/>
            <person name="Feldblyum T.V."/>
            <person name="Fraser C.M."/>
        </authorList>
    </citation>
    <scope>NUCLEOTIDE SEQUENCE [LARGE SCALE GENOMIC DNA]</scope>
    <source>
        <strain evidence="3">34H</strain>
    </source>
</reference>
<dbReference type="AlphaFoldDB" id="Q48A00"/>
<dbReference type="Gene3D" id="2.60.120.260">
    <property type="entry name" value="Galactose-binding domain-like"/>
    <property type="match status" value="1"/>
</dbReference>
<keyword evidence="1" id="KW-0732">Signal</keyword>
<dbReference type="Pfam" id="PF07589">
    <property type="entry name" value="PEP-CTERM"/>
    <property type="match status" value="1"/>
</dbReference>
<feature type="chain" id="PRO_5004234538" description="Ice-binding protein C-terminal domain-containing protein" evidence="1">
    <location>
        <begin position="24"/>
        <end position="219"/>
    </location>
</feature>
<organism evidence="3 4">
    <name type="scientific">Colwellia psychrerythraea (strain 34H / ATCC BAA-681)</name>
    <name type="common">Vibrio psychroerythus</name>
    <dbReference type="NCBI Taxonomy" id="167879"/>
    <lineage>
        <taxon>Bacteria</taxon>
        <taxon>Pseudomonadati</taxon>
        <taxon>Pseudomonadota</taxon>
        <taxon>Gammaproteobacteria</taxon>
        <taxon>Alteromonadales</taxon>
        <taxon>Colwelliaceae</taxon>
        <taxon>Colwellia</taxon>
    </lineage>
</organism>
<evidence type="ECO:0000256" key="1">
    <source>
        <dbReference type="SAM" id="SignalP"/>
    </source>
</evidence>
<dbReference type="RefSeq" id="WP_011041217.1">
    <property type="nucleotide sequence ID" value="NC_003910.7"/>
</dbReference>
<proteinExistence type="predicted"/>
<evidence type="ECO:0000313" key="3">
    <source>
        <dbReference type="EMBL" id="AAZ26600.1"/>
    </source>
</evidence>
<gene>
    <name evidence="3" type="ordered locus">CPS_0356</name>
</gene>
<name>Q48A00_COLP3</name>
<feature type="domain" description="Ice-binding protein C-terminal" evidence="2">
    <location>
        <begin position="194"/>
        <end position="214"/>
    </location>
</feature>
<protein>
    <recommendedName>
        <fullName evidence="2">Ice-binding protein C-terminal domain-containing protein</fullName>
    </recommendedName>
</protein>
<evidence type="ECO:0000259" key="2">
    <source>
        <dbReference type="Pfam" id="PF07589"/>
    </source>
</evidence>
<dbReference type="NCBIfam" id="TIGR02595">
    <property type="entry name" value="PEP_CTERM"/>
    <property type="match status" value="1"/>
</dbReference>
<dbReference type="EMBL" id="CP000083">
    <property type="protein sequence ID" value="AAZ26600.1"/>
    <property type="molecule type" value="Genomic_DNA"/>
</dbReference>
<feature type="signal peptide" evidence="1">
    <location>
        <begin position="1"/>
        <end position="23"/>
    </location>
</feature>
<dbReference type="KEGG" id="cps:CPS_0356"/>